<organism evidence="7 8">
    <name type="scientific">Hypothenemus hampei</name>
    <name type="common">Coffee berry borer</name>
    <dbReference type="NCBI Taxonomy" id="57062"/>
    <lineage>
        <taxon>Eukaryota</taxon>
        <taxon>Metazoa</taxon>
        <taxon>Ecdysozoa</taxon>
        <taxon>Arthropoda</taxon>
        <taxon>Hexapoda</taxon>
        <taxon>Insecta</taxon>
        <taxon>Pterygota</taxon>
        <taxon>Neoptera</taxon>
        <taxon>Endopterygota</taxon>
        <taxon>Coleoptera</taxon>
        <taxon>Polyphaga</taxon>
        <taxon>Cucujiformia</taxon>
        <taxon>Curculionidae</taxon>
        <taxon>Scolytinae</taxon>
        <taxon>Hypothenemus</taxon>
    </lineage>
</organism>
<keyword evidence="4" id="KW-0804">Transcription</keyword>
<accession>A0ABD1E336</accession>
<sequence>MNTPKRVNFTENDKQLLLDIIKKRQIHKKKILIKKSEIWIKIAEEYNSQCESEPRCIKQFKVFYDNAKRNTRKEAASQHVNLI</sequence>
<evidence type="ECO:0000256" key="4">
    <source>
        <dbReference type="ARBA" id="ARBA00023163"/>
    </source>
</evidence>
<evidence type="ECO:0000313" key="7">
    <source>
        <dbReference type="EMBL" id="KAL1489084.1"/>
    </source>
</evidence>
<keyword evidence="8" id="KW-1185">Reference proteome</keyword>
<proteinExistence type="predicted"/>
<protein>
    <recommendedName>
        <fullName evidence="2">Regulatory protein zeste</fullName>
    </recommendedName>
</protein>
<evidence type="ECO:0000313" key="8">
    <source>
        <dbReference type="Proteomes" id="UP001566132"/>
    </source>
</evidence>
<evidence type="ECO:0000259" key="6">
    <source>
        <dbReference type="Pfam" id="PF13873"/>
    </source>
</evidence>
<feature type="domain" description="Myb/SANT-like DNA-binding" evidence="6">
    <location>
        <begin position="7"/>
        <end position="76"/>
    </location>
</feature>
<comment type="function">
    <text evidence="5">Involved in transvection phenomena (= synapsis-dependent gene expression), where the synaptic pairing of chromosomes carrying genes with which zeste interacts influences the expression of these genes. Zeste binds to DNA and stimulates transcription from a nearby promoter.</text>
</comment>
<comment type="subunit">
    <text evidence="1">Self-associates forming complexes of several hundred monomers.</text>
</comment>
<dbReference type="Pfam" id="PF13873">
    <property type="entry name" value="Myb_DNA-bind_5"/>
    <property type="match status" value="1"/>
</dbReference>
<comment type="caution">
    <text evidence="7">The sequence shown here is derived from an EMBL/GenBank/DDBJ whole genome shotgun (WGS) entry which is preliminary data.</text>
</comment>
<keyword evidence="3" id="KW-0805">Transcription regulation</keyword>
<reference evidence="7 8" key="1">
    <citation type="submission" date="2024-05" db="EMBL/GenBank/DDBJ databases">
        <title>Genetic variation in Jamaican populations of the coffee berry borer (Hypothenemus hampei).</title>
        <authorList>
            <person name="Errbii M."/>
            <person name="Myrie A."/>
        </authorList>
    </citation>
    <scope>NUCLEOTIDE SEQUENCE [LARGE SCALE GENOMIC DNA]</scope>
    <source>
        <strain evidence="7">JA-Hopewell-2020-01-JO</strain>
        <tissue evidence="7">Whole body</tissue>
    </source>
</reference>
<dbReference type="Proteomes" id="UP001566132">
    <property type="component" value="Unassembled WGS sequence"/>
</dbReference>
<name>A0ABD1E336_HYPHA</name>
<evidence type="ECO:0000256" key="5">
    <source>
        <dbReference type="ARBA" id="ARBA00025466"/>
    </source>
</evidence>
<dbReference type="EMBL" id="JBDJPC010000012">
    <property type="protein sequence ID" value="KAL1489084.1"/>
    <property type="molecule type" value="Genomic_DNA"/>
</dbReference>
<evidence type="ECO:0000256" key="3">
    <source>
        <dbReference type="ARBA" id="ARBA00023015"/>
    </source>
</evidence>
<gene>
    <name evidence="7" type="ORF">ABEB36_014029</name>
</gene>
<dbReference type="AlphaFoldDB" id="A0ABD1E336"/>
<evidence type="ECO:0000256" key="1">
    <source>
        <dbReference type="ARBA" id="ARBA00011764"/>
    </source>
</evidence>
<evidence type="ECO:0000256" key="2">
    <source>
        <dbReference type="ARBA" id="ARBA00016807"/>
    </source>
</evidence>
<dbReference type="InterPro" id="IPR028002">
    <property type="entry name" value="Myb_DNA-bind_5"/>
</dbReference>